<geneLocation type="plasmid" evidence="2">
    <name>pHM881QN</name>
</geneLocation>
<keyword evidence="2" id="KW-0614">Plasmid</keyword>
<reference evidence="2" key="1">
    <citation type="submission" date="2015-05" db="EMBL/GenBank/DDBJ databases">
        <title>Plasmid-Mediated Quinolone Resistance and Complete Sequence of IncA/C Plasmid pHM881QN Carrying qnrB4 in Enterobacteriaceae from the Tokai Area, Japan.</title>
        <authorList>
            <person name="Okade H."/>
            <person name="Mizunaga S."/>
            <person name="Nomura N."/>
            <person name="Mitsuyama J."/>
            <person name="Yamagishi Y."/>
            <person name="Mikamo H."/>
        </authorList>
    </citation>
    <scope>NUCLEOTIDE SEQUENCE</scope>
    <source>
        <strain evidence="2">Y881</strain>
        <plasmid evidence="2">pHM881QN</plasmid>
    </source>
</reference>
<accession>A0A0F7RPP1</accession>
<proteinExistence type="predicted"/>
<name>A0A0F7RPP1_KLEPN</name>
<evidence type="ECO:0000313" key="2">
    <source>
        <dbReference type="EMBL" id="BAR79642.1"/>
    </source>
</evidence>
<feature type="region of interest" description="Disordered" evidence="1">
    <location>
        <begin position="1"/>
        <end position="22"/>
    </location>
</feature>
<organism evidence="2">
    <name type="scientific">Klebsiella pneumoniae</name>
    <dbReference type="NCBI Taxonomy" id="573"/>
    <lineage>
        <taxon>Bacteria</taxon>
        <taxon>Pseudomonadati</taxon>
        <taxon>Pseudomonadota</taxon>
        <taxon>Gammaproteobacteria</taxon>
        <taxon>Enterobacterales</taxon>
        <taxon>Enterobacteriaceae</taxon>
        <taxon>Klebsiella/Raoultella group</taxon>
        <taxon>Klebsiella</taxon>
        <taxon>Klebsiella pneumoniae complex</taxon>
    </lineage>
</organism>
<dbReference type="EMBL" id="LC055503">
    <property type="protein sequence ID" value="BAR79642.1"/>
    <property type="molecule type" value="Genomic_DNA"/>
</dbReference>
<dbReference type="AlphaFoldDB" id="A0A0F7RPP1"/>
<sequence length="79" mass="8626">MVLSTTAATLSAAENPGAENASRAEISVADNDFFIRINLPCVSNGGKYRQIHRTEQTVIYNKSLKKNLQVDYGQTLSPP</sequence>
<protein>
    <submittedName>
        <fullName evidence="2">Uncharacterized protein</fullName>
    </submittedName>
</protein>
<evidence type="ECO:0000256" key="1">
    <source>
        <dbReference type="SAM" id="MobiDB-lite"/>
    </source>
</evidence>
<dbReference type="RefSeq" id="WP_162270619.1">
    <property type="nucleotide sequence ID" value="NZ_CANPSJ010000078.1"/>
</dbReference>
<feature type="compositionally biased region" description="Low complexity" evidence="1">
    <location>
        <begin position="1"/>
        <end position="13"/>
    </location>
</feature>